<reference evidence="4" key="1">
    <citation type="submission" date="2021-01" db="EMBL/GenBank/DDBJ databases">
        <authorList>
            <person name="Corre E."/>
            <person name="Pelletier E."/>
            <person name="Niang G."/>
            <person name="Scheremetjew M."/>
            <person name="Finn R."/>
            <person name="Kale V."/>
            <person name="Holt S."/>
            <person name="Cochrane G."/>
            <person name="Meng A."/>
            <person name="Brown T."/>
            <person name="Cohen L."/>
        </authorList>
    </citation>
    <scope>NUCLEOTIDE SEQUENCE</scope>
    <source>
        <strain evidence="4">NIES-381</strain>
    </source>
</reference>
<sequence length="170" mass="19623">MNRTRLGEMIFASPKKRKQLNAITGRPIFYAVVRRILHEMFIARSDVVILDAPLLYETKVFQYFVKGVVVVYAKPHLQLQRLMDRNGYTRDEAQQRISSQMPMAEKVRRAQHVLDNSGEREELCKQVDDLYPRIQRLWPTGTHTLVASFVALAVTFAVQSLYSAVIAPHH</sequence>
<keyword evidence="3" id="KW-1133">Transmembrane helix</keyword>
<evidence type="ECO:0000256" key="3">
    <source>
        <dbReference type="SAM" id="Phobius"/>
    </source>
</evidence>
<evidence type="ECO:0000313" key="4">
    <source>
        <dbReference type="EMBL" id="CAD9021562.1"/>
    </source>
</evidence>
<keyword evidence="3" id="KW-0812">Transmembrane</keyword>
<feature type="transmembrane region" description="Helical" evidence="3">
    <location>
        <begin position="145"/>
        <end position="167"/>
    </location>
</feature>
<dbReference type="InterPro" id="IPR001977">
    <property type="entry name" value="Depp_CoAkinase"/>
</dbReference>
<dbReference type="CDD" id="cd02022">
    <property type="entry name" value="DPCK"/>
    <property type="match status" value="1"/>
</dbReference>
<dbReference type="Pfam" id="PF01121">
    <property type="entry name" value="CoaE"/>
    <property type="match status" value="1"/>
</dbReference>
<organism evidence="4">
    <name type="scientific">Eutreptiella gymnastica</name>
    <dbReference type="NCBI Taxonomy" id="73025"/>
    <lineage>
        <taxon>Eukaryota</taxon>
        <taxon>Discoba</taxon>
        <taxon>Euglenozoa</taxon>
        <taxon>Euglenida</taxon>
        <taxon>Spirocuta</taxon>
        <taxon>Euglenophyceae</taxon>
        <taxon>Eutreptiales</taxon>
        <taxon>Eutreptiaceae</taxon>
        <taxon>Eutreptiella</taxon>
    </lineage>
</organism>
<dbReference type="GO" id="GO:0005524">
    <property type="term" value="F:ATP binding"/>
    <property type="evidence" value="ECO:0007669"/>
    <property type="project" value="UniProtKB-KW"/>
</dbReference>
<dbReference type="GO" id="GO:0015937">
    <property type="term" value="P:coenzyme A biosynthetic process"/>
    <property type="evidence" value="ECO:0007669"/>
    <property type="project" value="InterPro"/>
</dbReference>
<keyword evidence="2" id="KW-0067">ATP-binding</keyword>
<protein>
    <recommendedName>
        <fullName evidence="5">Dephospho-CoA kinase</fullName>
    </recommendedName>
</protein>
<name>A0A7S1NID5_9EUGL</name>
<dbReference type="Gene3D" id="3.40.50.300">
    <property type="entry name" value="P-loop containing nucleotide triphosphate hydrolases"/>
    <property type="match status" value="1"/>
</dbReference>
<keyword evidence="3" id="KW-0472">Membrane</keyword>
<dbReference type="AlphaFoldDB" id="A0A7S1NID5"/>
<dbReference type="PANTHER" id="PTHR10695:SF46">
    <property type="entry name" value="BIFUNCTIONAL COENZYME A SYNTHASE-RELATED"/>
    <property type="match status" value="1"/>
</dbReference>
<gene>
    <name evidence="4" type="ORF">EGYM00392_LOCUS32682</name>
</gene>
<evidence type="ECO:0000256" key="2">
    <source>
        <dbReference type="ARBA" id="ARBA00022840"/>
    </source>
</evidence>
<dbReference type="GO" id="GO:0004140">
    <property type="term" value="F:dephospho-CoA kinase activity"/>
    <property type="evidence" value="ECO:0007669"/>
    <property type="project" value="InterPro"/>
</dbReference>
<keyword evidence="1" id="KW-0547">Nucleotide-binding</keyword>
<proteinExistence type="predicted"/>
<dbReference type="EMBL" id="HBGA01087345">
    <property type="protein sequence ID" value="CAD9021562.1"/>
    <property type="molecule type" value="Transcribed_RNA"/>
</dbReference>
<dbReference type="SUPFAM" id="SSF52540">
    <property type="entry name" value="P-loop containing nucleoside triphosphate hydrolases"/>
    <property type="match status" value="1"/>
</dbReference>
<evidence type="ECO:0000256" key="1">
    <source>
        <dbReference type="ARBA" id="ARBA00022741"/>
    </source>
</evidence>
<dbReference type="NCBIfam" id="TIGR00152">
    <property type="entry name" value="dephospho-CoA kinase"/>
    <property type="match status" value="1"/>
</dbReference>
<dbReference type="PROSITE" id="PS51219">
    <property type="entry name" value="DPCK"/>
    <property type="match status" value="1"/>
</dbReference>
<dbReference type="PANTHER" id="PTHR10695">
    <property type="entry name" value="DEPHOSPHO-COA KINASE-RELATED"/>
    <property type="match status" value="1"/>
</dbReference>
<dbReference type="InterPro" id="IPR027417">
    <property type="entry name" value="P-loop_NTPase"/>
</dbReference>
<accession>A0A7S1NID5</accession>
<evidence type="ECO:0008006" key="5">
    <source>
        <dbReference type="Google" id="ProtNLM"/>
    </source>
</evidence>